<gene>
    <name evidence="2" type="ORF">IL334_000675</name>
</gene>
<evidence type="ECO:0000256" key="1">
    <source>
        <dbReference type="SAM" id="MobiDB-lite"/>
    </source>
</evidence>
<accession>A0ABZ1CQ47</accession>
<organism evidence="2 3">
    <name type="scientific">Kwoniella shivajii</name>
    <dbReference type="NCBI Taxonomy" id="564305"/>
    <lineage>
        <taxon>Eukaryota</taxon>
        <taxon>Fungi</taxon>
        <taxon>Dikarya</taxon>
        <taxon>Basidiomycota</taxon>
        <taxon>Agaricomycotina</taxon>
        <taxon>Tremellomycetes</taxon>
        <taxon>Tremellales</taxon>
        <taxon>Cryptococcaceae</taxon>
        <taxon>Kwoniella</taxon>
    </lineage>
</organism>
<dbReference type="EMBL" id="CP141881">
    <property type="protein sequence ID" value="WRT63750.1"/>
    <property type="molecule type" value="Genomic_DNA"/>
</dbReference>
<evidence type="ECO:0000313" key="2">
    <source>
        <dbReference type="EMBL" id="WRT63750.1"/>
    </source>
</evidence>
<sequence length="94" mass="10133">MKPQVFGSEMMNDTSKPDRPHAGSIPRTKPVDGVSRGKLIPERHSTNPAGARSGYDRQGGEGVGVEDILVETIRQVKVDCSLLHISENIGADTH</sequence>
<reference evidence="2 3" key="1">
    <citation type="submission" date="2024-01" db="EMBL/GenBank/DDBJ databases">
        <title>Comparative genomics of Cryptococcus and Kwoniella reveals pathogenesis evolution and contrasting modes of karyotype evolution via chromosome fusion or intercentromeric recombination.</title>
        <authorList>
            <person name="Coelho M.A."/>
            <person name="David-Palma M."/>
            <person name="Shea T."/>
            <person name="Bowers K."/>
            <person name="McGinley-Smith S."/>
            <person name="Mohammad A.W."/>
            <person name="Gnirke A."/>
            <person name="Yurkov A.M."/>
            <person name="Nowrousian M."/>
            <person name="Sun S."/>
            <person name="Cuomo C.A."/>
            <person name="Heitman J."/>
        </authorList>
    </citation>
    <scope>NUCLEOTIDE SEQUENCE [LARGE SCALE GENOMIC DNA]</scope>
    <source>
        <strain evidence="2">CBS 11374</strain>
    </source>
</reference>
<dbReference type="RefSeq" id="XP_062788490.1">
    <property type="nucleotide sequence ID" value="XM_062932439.1"/>
</dbReference>
<keyword evidence="3" id="KW-1185">Reference proteome</keyword>
<name>A0ABZ1CQ47_9TREE</name>
<dbReference type="Proteomes" id="UP001329825">
    <property type="component" value="Chromosome 1"/>
</dbReference>
<protein>
    <submittedName>
        <fullName evidence="2">Uncharacterized protein</fullName>
    </submittedName>
</protein>
<evidence type="ECO:0000313" key="3">
    <source>
        <dbReference type="Proteomes" id="UP001329825"/>
    </source>
</evidence>
<proteinExistence type="predicted"/>
<feature type="region of interest" description="Disordered" evidence="1">
    <location>
        <begin position="1"/>
        <end position="61"/>
    </location>
</feature>
<dbReference type="GeneID" id="87952806"/>